<dbReference type="InterPro" id="IPR049278">
    <property type="entry name" value="MS_channel_C"/>
</dbReference>
<evidence type="ECO:0000259" key="13">
    <source>
        <dbReference type="Pfam" id="PF21082"/>
    </source>
</evidence>
<dbReference type="Pfam" id="PF00924">
    <property type="entry name" value="MS_channel_2nd"/>
    <property type="match status" value="1"/>
</dbReference>
<feature type="transmembrane region" description="Helical" evidence="9">
    <location>
        <begin position="260"/>
        <end position="281"/>
    </location>
</feature>
<feature type="region of interest" description="Disordered" evidence="8">
    <location>
        <begin position="92"/>
        <end position="120"/>
    </location>
</feature>
<feature type="transmembrane region" description="Helical" evidence="9">
    <location>
        <begin position="462"/>
        <end position="480"/>
    </location>
</feature>
<feature type="signal peptide" evidence="10">
    <location>
        <begin position="1"/>
        <end position="24"/>
    </location>
</feature>
<dbReference type="OrthoDB" id="9799209at2"/>
<evidence type="ECO:0000259" key="11">
    <source>
        <dbReference type="Pfam" id="PF00924"/>
    </source>
</evidence>
<comment type="caution">
    <text evidence="14">The sequence shown here is derived from an EMBL/GenBank/DDBJ whole genome shotgun (WGS) entry which is preliminary data.</text>
</comment>
<evidence type="ECO:0000256" key="3">
    <source>
        <dbReference type="ARBA" id="ARBA00022475"/>
    </source>
</evidence>
<organism evidence="14 15">
    <name type="scientific">Oligella urethralis DNF00040</name>
    <dbReference type="NCBI Taxonomy" id="1401065"/>
    <lineage>
        <taxon>Bacteria</taxon>
        <taxon>Pseudomonadati</taxon>
        <taxon>Pseudomonadota</taxon>
        <taxon>Betaproteobacteria</taxon>
        <taxon>Burkholderiales</taxon>
        <taxon>Alcaligenaceae</taxon>
        <taxon>Oligella</taxon>
    </lineage>
</organism>
<keyword evidence="5 9" id="KW-1133">Transmembrane helix</keyword>
<dbReference type="eggNOG" id="COG3264">
    <property type="taxonomic scope" value="Bacteria"/>
</dbReference>
<accession>A0A096AFE3</accession>
<dbReference type="PANTHER" id="PTHR30347:SF9">
    <property type="entry name" value="MINICONDUCTANCE MECHANOSENSITIVE CHANNEL MSCM"/>
    <property type="match status" value="1"/>
</dbReference>
<feature type="transmembrane region" description="Helical" evidence="9">
    <location>
        <begin position="219"/>
        <end position="239"/>
    </location>
</feature>
<dbReference type="Pfam" id="PF21082">
    <property type="entry name" value="MS_channel_3rd"/>
    <property type="match status" value="1"/>
</dbReference>
<dbReference type="InterPro" id="IPR022249">
    <property type="entry name" value="DUF3772"/>
</dbReference>
<feature type="compositionally biased region" description="Acidic residues" evidence="8">
    <location>
        <begin position="413"/>
        <end position="424"/>
    </location>
</feature>
<evidence type="ECO:0000256" key="10">
    <source>
        <dbReference type="SAM" id="SignalP"/>
    </source>
</evidence>
<evidence type="ECO:0000256" key="7">
    <source>
        <dbReference type="SAM" id="Coils"/>
    </source>
</evidence>
<evidence type="ECO:0000313" key="15">
    <source>
        <dbReference type="Proteomes" id="UP000029629"/>
    </source>
</evidence>
<dbReference type="Gene3D" id="1.10.287.1260">
    <property type="match status" value="1"/>
</dbReference>
<feature type="domain" description="DUF3772" evidence="12">
    <location>
        <begin position="160"/>
        <end position="203"/>
    </location>
</feature>
<dbReference type="SUPFAM" id="SSF82861">
    <property type="entry name" value="Mechanosensitive channel protein MscS (YggB), transmembrane region"/>
    <property type="match status" value="1"/>
</dbReference>
<dbReference type="SUPFAM" id="SSF82689">
    <property type="entry name" value="Mechanosensitive channel protein MscS (YggB), C-terminal domain"/>
    <property type="match status" value="1"/>
</dbReference>
<reference evidence="14 15" key="1">
    <citation type="submission" date="2014-07" db="EMBL/GenBank/DDBJ databases">
        <authorList>
            <person name="McCorrison J."/>
            <person name="Sanka R."/>
            <person name="Torralba M."/>
            <person name="Gillis M."/>
            <person name="Haft D.H."/>
            <person name="Methe B."/>
            <person name="Sutton G."/>
            <person name="Nelson K.E."/>
        </authorList>
    </citation>
    <scope>NUCLEOTIDE SEQUENCE [LARGE SCALE GENOMIC DNA]</scope>
    <source>
        <strain evidence="14 15">DNF00040</strain>
    </source>
</reference>
<evidence type="ECO:0000256" key="6">
    <source>
        <dbReference type="ARBA" id="ARBA00023136"/>
    </source>
</evidence>
<evidence type="ECO:0000256" key="2">
    <source>
        <dbReference type="ARBA" id="ARBA00008017"/>
    </source>
</evidence>
<feature type="region of interest" description="Disordered" evidence="8">
    <location>
        <begin position="404"/>
        <end position="424"/>
    </location>
</feature>
<keyword evidence="7" id="KW-0175">Coiled coil</keyword>
<dbReference type="GO" id="GO:0008381">
    <property type="term" value="F:mechanosensitive monoatomic ion channel activity"/>
    <property type="evidence" value="ECO:0007669"/>
    <property type="project" value="UniProtKB-ARBA"/>
</dbReference>
<evidence type="ECO:0000256" key="9">
    <source>
        <dbReference type="SAM" id="Phobius"/>
    </source>
</evidence>
<dbReference type="InterPro" id="IPR006685">
    <property type="entry name" value="MscS_channel_2nd"/>
</dbReference>
<keyword evidence="3" id="KW-1003">Cell membrane</keyword>
<gene>
    <name evidence="14" type="ORF">HMPREF2130_08815</name>
</gene>
<protein>
    <submittedName>
        <fullName evidence="14">Uncharacterized protein</fullName>
    </submittedName>
</protein>
<feature type="transmembrane region" description="Helical" evidence="9">
    <location>
        <begin position="511"/>
        <end position="532"/>
    </location>
</feature>
<keyword evidence="6 9" id="KW-0472">Membrane</keyword>
<feature type="domain" description="Mechanosensitive ion channel MscS" evidence="11">
    <location>
        <begin position="653"/>
        <end position="718"/>
    </location>
</feature>
<dbReference type="PANTHER" id="PTHR30347">
    <property type="entry name" value="POTASSIUM CHANNEL RELATED"/>
    <property type="match status" value="1"/>
</dbReference>
<evidence type="ECO:0000256" key="1">
    <source>
        <dbReference type="ARBA" id="ARBA00004651"/>
    </source>
</evidence>
<sequence>MRVSLFAFICALLVSLLLPLTALAQSVADTDAITVEQLQAQLDEIPVSSKDNADLQQLTTKLSKIQQNAQSLLNQVTQQVVDLNDKLNRINTPAGAAKTEAPDSTEATSTEATKSNAGPEAAFIDEQRSALQSEHDKLDAQRKHLILIISAAEEKRKLLINERRQRFKAELSLKVRSMLNPSFWRNWTLAMSTDAARIQAFKNDLSALATEAINKENRWPLVTGILLSIFAFVFINRYVNQSLNYALITIIPNGRARRSFYALAKLLLRVLLMGLVCLLVYLGLNWNDILNPELKRYLQQIFYAMLLASFIYGMGEAMLCLKHDTWRLTNLSGDEARALSPYPTLLALLTLSYQIVTISGNYIGTSFTTELSVNTLATFLTCLLSFSFFTRLSRGGKPLNKKLVDSRAAAEGEPTEDTTPTEEETNPKYPFWFVSLTSIAWLLSLVAIIITLTGYVSMASFIVNQLVWTVLVSSAFYIAWKLADDLYHALLGNKALLGNYLIRAYAISEDLINQFIVVLSAITKVLLIYALIRILLLPFGTNITEFSNFSAMLNRLMAEHNFALSTSGIISAIFIFIIGFWLIKIFKTWLEKKYFPNTKLEKGVQSSISTMSGYLGGVLVIALILGALGLSFDKITWVASALSVGIGFGLQSIVQNFISGLILLTERPVKVGDWVVVGNNDGDIKRINIRATEIQLFDRSTLIVPNSEFITKAVRNMTLDNSGGRIQIKLPLPINTNPRIVADMVLAVMAEHESVLEDSEPYVRLDAIDTSGLMLTATCYVPSARMVGKIRSELLFEILDRLHQAEINLISPVPVNQIGGSGSF</sequence>
<dbReference type="SUPFAM" id="SSF50182">
    <property type="entry name" value="Sm-like ribonucleoproteins"/>
    <property type="match status" value="1"/>
</dbReference>
<evidence type="ECO:0000259" key="12">
    <source>
        <dbReference type="Pfam" id="PF12607"/>
    </source>
</evidence>
<feature type="transmembrane region" description="Helical" evidence="9">
    <location>
        <begin position="375"/>
        <end position="392"/>
    </location>
</feature>
<name>A0A096AFE3_9BURK</name>
<keyword evidence="15" id="KW-1185">Reference proteome</keyword>
<dbReference type="InterPro" id="IPR010920">
    <property type="entry name" value="LSM_dom_sf"/>
</dbReference>
<feature type="transmembrane region" description="Helical" evidence="9">
    <location>
        <begin position="431"/>
        <end position="456"/>
    </location>
</feature>
<comment type="similarity">
    <text evidence="2">Belongs to the MscS (TC 1.A.23) family.</text>
</comment>
<keyword evidence="4 9" id="KW-0812">Transmembrane</keyword>
<dbReference type="GO" id="GO:0005886">
    <property type="term" value="C:plasma membrane"/>
    <property type="evidence" value="ECO:0007669"/>
    <property type="project" value="UniProtKB-SubCell"/>
</dbReference>
<dbReference type="RefSeq" id="WP_036560101.1">
    <property type="nucleotide sequence ID" value="NZ_JRNI01000041.1"/>
</dbReference>
<dbReference type="Proteomes" id="UP000029629">
    <property type="component" value="Unassembled WGS sequence"/>
</dbReference>
<dbReference type="EMBL" id="JRNI01000041">
    <property type="protein sequence ID" value="KGF29402.1"/>
    <property type="molecule type" value="Genomic_DNA"/>
</dbReference>
<comment type="subcellular location">
    <subcellularLocation>
        <location evidence="1">Cell membrane</location>
        <topology evidence="1">Multi-pass membrane protein</topology>
    </subcellularLocation>
</comment>
<evidence type="ECO:0000256" key="5">
    <source>
        <dbReference type="ARBA" id="ARBA00022989"/>
    </source>
</evidence>
<feature type="transmembrane region" description="Helical" evidence="9">
    <location>
        <begin position="301"/>
        <end position="321"/>
    </location>
</feature>
<feature type="chain" id="PRO_5001924584" evidence="10">
    <location>
        <begin position="25"/>
        <end position="824"/>
    </location>
</feature>
<evidence type="ECO:0000256" key="4">
    <source>
        <dbReference type="ARBA" id="ARBA00022692"/>
    </source>
</evidence>
<dbReference type="Gene3D" id="2.30.30.60">
    <property type="match status" value="1"/>
</dbReference>
<keyword evidence="10" id="KW-0732">Signal</keyword>
<feature type="coiled-coil region" evidence="7">
    <location>
        <begin position="55"/>
        <end position="86"/>
    </location>
</feature>
<feature type="domain" description="Mechanosensitive ion channel MscS C-terminal" evidence="13">
    <location>
        <begin position="731"/>
        <end position="808"/>
    </location>
</feature>
<dbReference type="InterPro" id="IPR023408">
    <property type="entry name" value="MscS_beta-dom_sf"/>
</dbReference>
<dbReference type="Gene3D" id="3.30.70.100">
    <property type="match status" value="1"/>
</dbReference>
<feature type="transmembrane region" description="Helical" evidence="9">
    <location>
        <begin position="562"/>
        <end position="583"/>
    </location>
</feature>
<evidence type="ECO:0000256" key="8">
    <source>
        <dbReference type="SAM" id="MobiDB-lite"/>
    </source>
</evidence>
<dbReference type="InterPro" id="IPR052702">
    <property type="entry name" value="MscS-like_channel"/>
</dbReference>
<dbReference type="InterPro" id="IPR011014">
    <property type="entry name" value="MscS_channel_TM-2"/>
</dbReference>
<evidence type="ECO:0000313" key="14">
    <source>
        <dbReference type="EMBL" id="KGF29402.1"/>
    </source>
</evidence>
<feature type="compositionally biased region" description="Low complexity" evidence="8">
    <location>
        <begin position="102"/>
        <end position="115"/>
    </location>
</feature>
<feature type="transmembrane region" description="Helical" evidence="9">
    <location>
        <begin position="638"/>
        <end position="664"/>
    </location>
</feature>
<feature type="transmembrane region" description="Helical" evidence="9">
    <location>
        <begin position="612"/>
        <end position="632"/>
    </location>
</feature>
<dbReference type="InterPro" id="IPR011066">
    <property type="entry name" value="MscS_channel_C_sf"/>
</dbReference>
<proteinExistence type="inferred from homology"/>
<dbReference type="AlphaFoldDB" id="A0A096AFE3"/>
<dbReference type="Pfam" id="PF12607">
    <property type="entry name" value="DUF3772"/>
    <property type="match status" value="1"/>
</dbReference>